<keyword evidence="1" id="KW-0472">Membrane</keyword>
<feature type="transmembrane region" description="Helical" evidence="1">
    <location>
        <begin position="99"/>
        <end position="119"/>
    </location>
</feature>
<name>A0A8E2JTW6_9PEZI</name>
<dbReference type="InterPro" id="IPR046536">
    <property type="entry name" value="DUF6601"/>
</dbReference>
<dbReference type="EMBL" id="KV749470">
    <property type="protein sequence ID" value="OCL09318.1"/>
    <property type="molecule type" value="Genomic_DNA"/>
</dbReference>
<keyword evidence="1" id="KW-0812">Transmembrane</keyword>
<dbReference type="AlphaFoldDB" id="A0A8E2JTW6"/>
<organism evidence="2 3">
    <name type="scientific">Glonium stellatum</name>
    <dbReference type="NCBI Taxonomy" id="574774"/>
    <lineage>
        <taxon>Eukaryota</taxon>
        <taxon>Fungi</taxon>
        <taxon>Dikarya</taxon>
        <taxon>Ascomycota</taxon>
        <taxon>Pezizomycotina</taxon>
        <taxon>Dothideomycetes</taxon>
        <taxon>Pleosporomycetidae</taxon>
        <taxon>Gloniales</taxon>
        <taxon>Gloniaceae</taxon>
        <taxon>Glonium</taxon>
    </lineage>
</organism>
<dbReference type="PANTHER" id="PTHR34414">
    <property type="entry name" value="HET DOMAIN-CONTAINING PROTEIN-RELATED"/>
    <property type="match status" value="1"/>
</dbReference>
<dbReference type="Pfam" id="PF20246">
    <property type="entry name" value="DUF6601"/>
    <property type="match status" value="1"/>
</dbReference>
<proteinExistence type="predicted"/>
<accession>A0A8E2JTW6</accession>
<sequence>PEKIDRETWQAAVEFIRTYAYLIKYKIDFQKTQRDELRLVSMHDDKLRSHTRDLHSSLRHLRGLTMMRLALLNWFARFLMGRLTYHHIHAQFNDYLDRFFTLSLPVFLLLTTALTNMQVELVVQRVFQGSGSWDAYCQVPRWVSVLVLMLVVIVSALLVFMMLFCLYKISSLH</sequence>
<keyword evidence="1" id="KW-1133">Transmembrane helix</keyword>
<feature type="non-terminal residue" evidence="2">
    <location>
        <position position="173"/>
    </location>
</feature>
<dbReference type="OrthoDB" id="5086500at2759"/>
<dbReference type="PANTHER" id="PTHR34414:SF1">
    <property type="entry name" value="SUBTILISIN-LIKE SERINE PROTEASE"/>
    <property type="match status" value="1"/>
</dbReference>
<protein>
    <submittedName>
        <fullName evidence="2">Uncharacterized protein</fullName>
    </submittedName>
</protein>
<evidence type="ECO:0000313" key="2">
    <source>
        <dbReference type="EMBL" id="OCL09318.1"/>
    </source>
</evidence>
<reference evidence="2 3" key="1">
    <citation type="journal article" date="2016" name="Nat. Commun.">
        <title>Ectomycorrhizal ecology is imprinted in the genome of the dominant symbiotic fungus Cenococcum geophilum.</title>
        <authorList>
            <consortium name="DOE Joint Genome Institute"/>
            <person name="Peter M."/>
            <person name="Kohler A."/>
            <person name="Ohm R.A."/>
            <person name="Kuo A."/>
            <person name="Krutzmann J."/>
            <person name="Morin E."/>
            <person name="Arend M."/>
            <person name="Barry K.W."/>
            <person name="Binder M."/>
            <person name="Choi C."/>
            <person name="Clum A."/>
            <person name="Copeland A."/>
            <person name="Grisel N."/>
            <person name="Haridas S."/>
            <person name="Kipfer T."/>
            <person name="LaButti K."/>
            <person name="Lindquist E."/>
            <person name="Lipzen A."/>
            <person name="Maire R."/>
            <person name="Meier B."/>
            <person name="Mihaltcheva S."/>
            <person name="Molinier V."/>
            <person name="Murat C."/>
            <person name="Poggeler S."/>
            <person name="Quandt C.A."/>
            <person name="Sperisen C."/>
            <person name="Tritt A."/>
            <person name="Tisserant E."/>
            <person name="Crous P.W."/>
            <person name="Henrissat B."/>
            <person name="Nehls U."/>
            <person name="Egli S."/>
            <person name="Spatafora J.W."/>
            <person name="Grigoriev I.V."/>
            <person name="Martin F.M."/>
        </authorList>
    </citation>
    <scope>NUCLEOTIDE SEQUENCE [LARGE SCALE GENOMIC DNA]</scope>
    <source>
        <strain evidence="2 3">CBS 207.34</strain>
    </source>
</reference>
<gene>
    <name evidence="2" type="ORF">AOQ84DRAFT_291478</name>
</gene>
<feature type="transmembrane region" description="Helical" evidence="1">
    <location>
        <begin position="139"/>
        <end position="167"/>
    </location>
</feature>
<keyword evidence="3" id="KW-1185">Reference proteome</keyword>
<dbReference type="Proteomes" id="UP000250140">
    <property type="component" value="Unassembled WGS sequence"/>
</dbReference>
<evidence type="ECO:0000313" key="3">
    <source>
        <dbReference type="Proteomes" id="UP000250140"/>
    </source>
</evidence>
<evidence type="ECO:0000256" key="1">
    <source>
        <dbReference type="SAM" id="Phobius"/>
    </source>
</evidence>